<evidence type="ECO:0000313" key="3">
    <source>
        <dbReference type="Proteomes" id="UP000008281"/>
    </source>
</evidence>
<keyword evidence="1" id="KW-0732">Signal</keyword>
<evidence type="ECO:0000313" key="2">
    <source>
        <dbReference type="EMBL" id="EFP11861.1"/>
    </source>
</evidence>
<organism evidence="3">
    <name type="scientific">Caenorhabditis remanei</name>
    <name type="common">Caenorhabditis vulgaris</name>
    <dbReference type="NCBI Taxonomy" id="31234"/>
    <lineage>
        <taxon>Eukaryota</taxon>
        <taxon>Metazoa</taxon>
        <taxon>Ecdysozoa</taxon>
        <taxon>Nematoda</taxon>
        <taxon>Chromadorea</taxon>
        <taxon>Rhabditida</taxon>
        <taxon>Rhabditina</taxon>
        <taxon>Rhabditomorpha</taxon>
        <taxon>Rhabditoidea</taxon>
        <taxon>Rhabditidae</taxon>
        <taxon>Peloderinae</taxon>
        <taxon>Caenorhabditis</taxon>
    </lineage>
</organism>
<protein>
    <submittedName>
        <fullName evidence="2">Uncharacterized protein</fullName>
    </submittedName>
</protein>
<dbReference type="Proteomes" id="UP000008281">
    <property type="component" value="Unassembled WGS sequence"/>
</dbReference>
<name>E3MY15_CAERE</name>
<accession>E3MY15</accession>
<gene>
    <name evidence="2" type="ORF">CRE_29353</name>
</gene>
<sequence length="230" mass="26229">MSTKLLICLFISALLNAGAFASPISTTATPEGFDSETAIFINETLTKISNTCVTTRDREEMTGNILKNRMAWLLTDTFLFREVSEIIGKSELRSALGFSPTVPWTRREEPSDEELEAAPTIEAYYNLREPFRFFLTLEHTFLLDTYFNTAAAFLDKRVPGIRLVYRKYFEEKLGSLHGKINRAGVDFMIKQFTVINQSVYLAIVHLNHLAACYKLGIEENPCTDRDRDNF</sequence>
<keyword evidence="3" id="KW-1185">Reference proteome</keyword>
<feature type="chain" id="PRO_5003176514" evidence="1">
    <location>
        <begin position="22"/>
        <end position="230"/>
    </location>
</feature>
<dbReference type="AlphaFoldDB" id="E3MY15"/>
<proteinExistence type="predicted"/>
<reference evidence="2" key="1">
    <citation type="submission" date="2007-07" db="EMBL/GenBank/DDBJ databases">
        <title>PCAP assembly of the Caenorhabditis remanei genome.</title>
        <authorList>
            <consortium name="The Caenorhabditis remanei Sequencing Consortium"/>
            <person name="Wilson R.K."/>
        </authorList>
    </citation>
    <scope>NUCLEOTIDE SEQUENCE [LARGE SCALE GENOMIC DNA]</scope>
    <source>
        <strain evidence="2">PB4641</strain>
    </source>
</reference>
<evidence type="ECO:0000256" key="1">
    <source>
        <dbReference type="SAM" id="SignalP"/>
    </source>
</evidence>
<dbReference type="InParanoid" id="E3MY15"/>
<dbReference type="HOGENOM" id="CLU_098406_0_0_1"/>
<dbReference type="EMBL" id="DS268494">
    <property type="protein sequence ID" value="EFP11861.1"/>
    <property type="molecule type" value="Genomic_DNA"/>
</dbReference>
<feature type="signal peptide" evidence="1">
    <location>
        <begin position="1"/>
        <end position="21"/>
    </location>
</feature>